<name>A0A2G5B0E2_COERN</name>
<reference evidence="1 2" key="1">
    <citation type="journal article" date="2015" name="Genome Biol. Evol.">
        <title>Phylogenomic analyses indicate that early fungi evolved digesting cell walls of algal ancestors of land plants.</title>
        <authorList>
            <person name="Chang Y."/>
            <person name="Wang S."/>
            <person name="Sekimoto S."/>
            <person name="Aerts A.L."/>
            <person name="Choi C."/>
            <person name="Clum A."/>
            <person name="LaButti K.M."/>
            <person name="Lindquist E.A."/>
            <person name="Yee Ngan C."/>
            <person name="Ohm R.A."/>
            <person name="Salamov A.A."/>
            <person name="Grigoriev I.V."/>
            <person name="Spatafora J.W."/>
            <person name="Berbee M.L."/>
        </authorList>
    </citation>
    <scope>NUCLEOTIDE SEQUENCE [LARGE SCALE GENOMIC DNA]</scope>
    <source>
        <strain evidence="1 2">NRRL 1564</strain>
    </source>
</reference>
<dbReference type="AlphaFoldDB" id="A0A2G5B0E2"/>
<evidence type="ECO:0000313" key="2">
    <source>
        <dbReference type="Proteomes" id="UP000242474"/>
    </source>
</evidence>
<keyword evidence="2" id="KW-1185">Reference proteome</keyword>
<accession>A0A2G5B0E2</accession>
<proteinExistence type="predicted"/>
<dbReference type="Proteomes" id="UP000242474">
    <property type="component" value="Unassembled WGS sequence"/>
</dbReference>
<protein>
    <submittedName>
        <fullName evidence="1">Uncharacterized protein</fullName>
    </submittedName>
</protein>
<sequence length="121" mass="13412">MHADYNRRFLKQRPLGLLCATTPCLWFATEQQSASLRKTAAKHAADLCDAERAVAMNVTEAAYVFILKPCQKSKPPLTANPCLAIRGHTANGYLRTDTARHSCCDDEGFWENLDGVELATQ</sequence>
<gene>
    <name evidence="1" type="ORF">COEREDRAFT_12716</name>
</gene>
<dbReference type="EMBL" id="KZ303740">
    <property type="protein sequence ID" value="PIA12495.1"/>
    <property type="molecule type" value="Genomic_DNA"/>
</dbReference>
<evidence type="ECO:0000313" key="1">
    <source>
        <dbReference type="EMBL" id="PIA12495.1"/>
    </source>
</evidence>
<organism evidence="1 2">
    <name type="scientific">Coemansia reversa (strain ATCC 12441 / NRRL 1564)</name>
    <dbReference type="NCBI Taxonomy" id="763665"/>
    <lineage>
        <taxon>Eukaryota</taxon>
        <taxon>Fungi</taxon>
        <taxon>Fungi incertae sedis</taxon>
        <taxon>Zoopagomycota</taxon>
        <taxon>Kickxellomycotina</taxon>
        <taxon>Kickxellomycetes</taxon>
        <taxon>Kickxellales</taxon>
        <taxon>Kickxellaceae</taxon>
        <taxon>Coemansia</taxon>
    </lineage>
</organism>